<dbReference type="RefSeq" id="WP_126030555.1">
    <property type="nucleotide sequence ID" value="NZ_QXGJ01000009.1"/>
</dbReference>
<evidence type="ECO:0000313" key="1">
    <source>
        <dbReference type="EMBL" id="RSX50198.1"/>
    </source>
</evidence>
<accession>A0A430FBM9</accession>
<dbReference type="Proteomes" id="UP000288607">
    <property type="component" value="Unassembled WGS sequence"/>
</dbReference>
<reference evidence="1 2" key="1">
    <citation type="submission" date="2018-09" db="EMBL/GenBank/DDBJ databases">
        <title>Characterization of the phylogenetic diversity of five novel species belonging to the genus Bifidobacterium.</title>
        <authorList>
            <person name="Lugli G.A."/>
            <person name="Duranti S."/>
            <person name="Milani C."/>
        </authorList>
    </citation>
    <scope>NUCLEOTIDE SEQUENCE [LARGE SCALE GENOMIC DNA]</scope>
    <source>
        <strain evidence="1 2">2028B</strain>
    </source>
</reference>
<keyword evidence="2" id="KW-1185">Reference proteome</keyword>
<gene>
    <name evidence="1" type="ORF">D2E23_1746</name>
</gene>
<dbReference type="SUPFAM" id="SSF51161">
    <property type="entry name" value="Trimeric LpxA-like enzymes"/>
    <property type="match status" value="1"/>
</dbReference>
<dbReference type="Gene3D" id="2.160.10.10">
    <property type="entry name" value="Hexapeptide repeat proteins"/>
    <property type="match status" value="1"/>
</dbReference>
<organism evidence="1 2">
    <name type="scientific">Bifidobacterium callimiconis</name>
    <dbReference type="NCBI Taxonomy" id="2306973"/>
    <lineage>
        <taxon>Bacteria</taxon>
        <taxon>Bacillati</taxon>
        <taxon>Actinomycetota</taxon>
        <taxon>Actinomycetes</taxon>
        <taxon>Bifidobacteriales</taxon>
        <taxon>Bifidobacteriaceae</taxon>
        <taxon>Bifidobacterium</taxon>
    </lineage>
</organism>
<sequence length="196" mass="22293">MKIDSRKELKRILIEERKLYFGHRGRYQFLLRFLKRHPDYFSWKYVRRMRITCFYYGKRKSNPLFGLLYMLSSLRMNILGRKLGIETGENTFDEGLVIYHTQGIVINGNARVGKNCRLYGDNCIGNDGRHRECPVLGDDVRVCVGAKIIGDVHIADHVVVAAGAVVVKSCDTEYAILAGVPARVIAVADQPLAFLE</sequence>
<name>A0A430FBM9_9BIFI</name>
<dbReference type="EMBL" id="QXGJ01000009">
    <property type="protein sequence ID" value="RSX50198.1"/>
    <property type="molecule type" value="Genomic_DNA"/>
</dbReference>
<dbReference type="OrthoDB" id="2643438at2"/>
<dbReference type="InterPro" id="IPR011004">
    <property type="entry name" value="Trimer_LpxA-like_sf"/>
</dbReference>
<dbReference type="PANTHER" id="PTHR42811">
    <property type="entry name" value="SERINE ACETYLTRANSFERASE"/>
    <property type="match status" value="1"/>
</dbReference>
<dbReference type="AlphaFoldDB" id="A0A430FBM9"/>
<proteinExistence type="predicted"/>
<evidence type="ECO:0000313" key="2">
    <source>
        <dbReference type="Proteomes" id="UP000288607"/>
    </source>
</evidence>
<comment type="caution">
    <text evidence="1">The sequence shown here is derived from an EMBL/GenBank/DDBJ whole genome shotgun (WGS) entry which is preliminary data.</text>
</comment>
<protein>
    <submittedName>
        <fullName evidence="1">Poly-gamma-glutamate biosynthesis protein</fullName>
    </submittedName>
</protein>